<dbReference type="InterPro" id="IPR013830">
    <property type="entry name" value="SGNH_hydro"/>
</dbReference>
<evidence type="ECO:0000259" key="2">
    <source>
        <dbReference type="Pfam" id="PF13472"/>
    </source>
</evidence>
<dbReference type="Pfam" id="PF13472">
    <property type="entry name" value="Lipase_GDSL_2"/>
    <property type="match status" value="1"/>
</dbReference>
<dbReference type="InterPro" id="IPR036514">
    <property type="entry name" value="SGNH_hydro_sf"/>
</dbReference>
<sequence>MKQVAIWACFYSVANLVLGQTPDVSSGKWVPTWTAMPQEVEFWNLPPSPYTSLFNVFANSTIRQTVHTSLGAASHIRIQISNTFGPTDLAIDAVTVGLPVNGSAGVSALEPGTVQEVTFSGEKSFAIPNGVQILSDPIPLPVGPESMLSVSIYLRQGQQGHRITGHPWSMTTSWLSLGDQVNALELRDPSAISVEHWYFLSAVEAWVPSDSKVLVALGDSITDGAGSTTNANNRWPDLVLSRLRNSSNPLFRAIAVVNQAALGNRATADVQGPSTISRIERDVLSLPGVQYAILFEGINDIGVAEATPQGQFHIYDQLILAYQQVVAKLHRHGIAVFGATITPFGGVAEYYDAAGEREKCRQRVNQWIRESGVFDAVLDFDAVLRDENDPTRMKAEYYTGTGDLIHPGPEGYEAIAAAFPIEIFEQFKDGAGRF</sequence>
<proteinExistence type="predicted"/>
<name>A0AAW0DIS5_9AGAR</name>
<accession>A0AAW0DIS5</accession>
<dbReference type="Proteomes" id="UP001383192">
    <property type="component" value="Unassembled WGS sequence"/>
</dbReference>
<keyword evidence="4" id="KW-1185">Reference proteome</keyword>
<feature type="chain" id="PRO_5043945484" description="SGNH hydrolase-type esterase domain-containing protein" evidence="1">
    <location>
        <begin position="20"/>
        <end position="434"/>
    </location>
</feature>
<organism evidence="3 4">
    <name type="scientific">Paramarasmius palmivorus</name>
    <dbReference type="NCBI Taxonomy" id="297713"/>
    <lineage>
        <taxon>Eukaryota</taxon>
        <taxon>Fungi</taxon>
        <taxon>Dikarya</taxon>
        <taxon>Basidiomycota</taxon>
        <taxon>Agaricomycotina</taxon>
        <taxon>Agaricomycetes</taxon>
        <taxon>Agaricomycetidae</taxon>
        <taxon>Agaricales</taxon>
        <taxon>Marasmiineae</taxon>
        <taxon>Marasmiaceae</taxon>
        <taxon>Paramarasmius</taxon>
    </lineage>
</organism>
<evidence type="ECO:0000313" key="4">
    <source>
        <dbReference type="Proteomes" id="UP001383192"/>
    </source>
</evidence>
<feature type="domain" description="SGNH hydrolase-type esterase" evidence="2">
    <location>
        <begin position="216"/>
        <end position="414"/>
    </location>
</feature>
<dbReference type="SUPFAM" id="SSF52266">
    <property type="entry name" value="SGNH hydrolase"/>
    <property type="match status" value="1"/>
</dbReference>
<dbReference type="PANTHER" id="PTHR43784:SF3">
    <property type="entry name" value="GDSL FAMILY LIPASE"/>
    <property type="match status" value="1"/>
</dbReference>
<dbReference type="EMBL" id="JAYKXP010000014">
    <property type="protein sequence ID" value="KAK7050964.1"/>
    <property type="molecule type" value="Genomic_DNA"/>
</dbReference>
<reference evidence="3 4" key="1">
    <citation type="submission" date="2024-01" db="EMBL/GenBank/DDBJ databases">
        <title>A draft genome for a cacao thread blight-causing isolate of Paramarasmius palmivorus.</title>
        <authorList>
            <person name="Baruah I.K."/>
            <person name="Bukari Y."/>
            <person name="Amoako-Attah I."/>
            <person name="Meinhardt L.W."/>
            <person name="Bailey B.A."/>
            <person name="Cohen S.P."/>
        </authorList>
    </citation>
    <scope>NUCLEOTIDE SEQUENCE [LARGE SCALE GENOMIC DNA]</scope>
    <source>
        <strain evidence="3 4">GH-12</strain>
    </source>
</reference>
<feature type="signal peptide" evidence="1">
    <location>
        <begin position="1"/>
        <end position="19"/>
    </location>
</feature>
<dbReference type="PANTHER" id="PTHR43784">
    <property type="entry name" value="GDSL-LIKE LIPASE/ACYLHYDROLASE, PUTATIVE (AFU_ORTHOLOGUE AFUA_2G00820)-RELATED"/>
    <property type="match status" value="1"/>
</dbReference>
<dbReference type="AlphaFoldDB" id="A0AAW0DIS5"/>
<keyword evidence="1" id="KW-0732">Signal</keyword>
<comment type="caution">
    <text evidence="3">The sequence shown here is derived from an EMBL/GenBank/DDBJ whole genome shotgun (WGS) entry which is preliminary data.</text>
</comment>
<evidence type="ECO:0000256" key="1">
    <source>
        <dbReference type="SAM" id="SignalP"/>
    </source>
</evidence>
<dbReference type="Gene3D" id="3.40.50.1110">
    <property type="entry name" value="SGNH hydrolase"/>
    <property type="match status" value="1"/>
</dbReference>
<evidence type="ECO:0000313" key="3">
    <source>
        <dbReference type="EMBL" id="KAK7050964.1"/>
    </source>
</evidence>
<gene>
    <name evidence="3" type="ORF">VNI00_005076</name>
</gene>
<dbReference type="CDD" id="cd01830">
    <property type="entry name" value="XynE_like"/>
    <property type="match status" value="1"/>
</dbReference>
<dbReference type="InterPro" id="IPR053140">
    <property type="entry name" value="GDSL_Rv0518-like"/>
</dbReference>
<protein>
    <recommendedName>
        <fullName evidence="2">SGNH hydrolase-type esterase domain-containing protein</fullName>
    </recommendedName>
</protein>